<dbReference type="InterPro" id="IPR025049">
    <property type="entry name" value="Mfa-like_1"/>
</dbReference>
<organism evidence="1 2">
    <name type="scientific">Segatella copri</name>
    <dbReference type="NCBI Taxonomy" id="165179"/>
    <lineage>
        <taxon>Bacteria</taxon>
        <taxon>Pseudomonadati</taxon>
        <taxon>Bacteroidota</taxon>
        <taxon>Bacteroidia</taxon>
        <taxon>Bacteroidales</taxon>
        <taxon>Prevotellaceae</taxon>
        <taxon>Segatella</taxon>
    </lineage>
</organism>
<evidence type="ECO:0000313" key="1">
    <source>
        <dbReference type="EMBL" id="MQN82297.1"/>
    </source>
</evidence>
<comment type="caution">
    <text evidence="1">The sequence shown here is derived from an EMBL/GenBank/DDBJ whole genome shotgun (WGS) entry which is preliminary data.</text>
</comment>
<dbReference type="AlphaFoldDB" id="A0A6G1U4H0"/>
<gene>
    <name evidence="1" type="ORF">F7D73_15400</name>
</gene>
<reference evidence="1 2" key="1">
    <citation type="submission" date="2019-09" db="EMBL/GenBank/DDBJ databases">
        <title>Distinct polysaccharide growth profiles of human intestinal Prevotella copri isolates.</title>
        <authorList>
            <person name="Fehlner-Peach H."/>
            <person name="Magnabosco C."/>
            <person name="Raghavan V."/>
            <person name="Scher J.U."/>
            <person name="Tett A."/>
            <person name="Cox L.M."/>
            <person name="Gottsegen C."/>
            <person name="Watters A."/>
            <person name="Wiltshire- Gordon J.D."/>
            <person name="Segata N."/>
            <person name="Bonneau R."/>
            <person name="Littman D.R."/>
        </authorList>
    </citation>
    <scope>NUCLEOTIDE SEQUENCE [LARGE SCALE GENOMIC DNA]</scope>
    <source>
        <strain evidence="2">iA622</strain>
    </source>
</reference>
<accession>A0A6G1U4H0</accession>
<dbReference type="InterPro" id="IPR042278">
    <property type="entry name" value="Mfa-like_1_N"/>
</dbReference>
<proteinExistence type="predicted"/>
<dbReference type="EMBL" id="VZCB01000101">
    <property type="protein sequence ID" value="MQN82297.1"/>
    <property type="molecule type" value="Genomic_DNA"/>
</dbReference>
<dbReference type="Proteomes" id="UP000480425">
    <property type="component" value="Unassembled WGS sequence"/>
</dbReference>
<dbReference type="OrthoDB" id="1100738at2"/>
<name>A0A6G1U4H0_9BACT</name>
<evidence type="ECO:0000313" key="2">
    <source>
        <dbReference type="Proteomes" id="UP000480425"/>
    </source>
</evidence>
<sequence length="363" mass="40360">MASLSGCSDTELASIDTAQEKTPIGFHTVGSQMGSRATIINAANIRTTDFKVYAFDNAGNAFMGNIDTDDHEMAHNGVQIKYDDDAHAWTYAKSSDLRYWPNYSLDFYAVSPATFSEDLYFGWIFNHEKRIIKYSSSDEYNKDATNPLPANVDVMYAVAKGQTKANGKVNLTFKHILSQVLFKAKTNDDKLKVEIENIKIHNFHVGGTFTIPEGNPTKENWSLVDIAPMFTLTAGMDGTKTVTSTSTEIITKPMLFVPQSLTAWKPSTETKKQADDAKHSYLEINCKIKQNDVYLFGKGGFETLYVPFSATWDPGKRYVYTLIFGGGYDDQGKPILTPINFDASTEDWVAGNTTTGNNINIQQ</sequence>
<dbReference type="Gene3D" id="2.60.40.2620">
    <property type="entry name" value="Fimbrillin-like"/>
    <property type="match status" value="1"/>
</dbReference>
<dbReference type="CDD" id="cd13120">
    <property type="entry name" value="BF2867_like_N"/>
    <property type="match status" value="1"/>
</dbReference>
<protein>
    <submittedName>
        <fullName evidence="1">Fimbrillin family protein</fullName>
    </submittedName>
</protein>
<dbReference type="Pfam" id="PF13149">
    <property type="entry name" value="Mfa_like_1"/>
    <property type="match status" value="1"/>
</dbReference>